<proteinExistence type="predicted"/>
<dbReference type="Proteomes" id="UP001232750">
    <property type="component" value="Unassembled WGS sequence"/>
</dbReference>
<evidence type="ECO:0000313" key="3">
    <source>
        <dbReference type="Proteomes" id="UP001232750"/>
    </source>
</evidence>
<sequence>MMRLKTLCMALLCLGLAGLVSGCSALSGEVYYNNVEEARHVMLQQLEEKYHKEFTLTGEERYTFSESEGCYVFRAMFQDEEGLEAQAILGQKKGWIRRVIDAGHIGPFPTKDDTYSAVFYTMKAIREIEPLFEGEPFEKYVICIDNPRHAYSDLSLTLEEFFADEQSFYWLDIVLPDGLTEKEYTDTIFRFYTKLRTEQSLAFELTAYANGTEIFTDYYLEAEGFYPDTTYDDIEDHMSFSYGVPMPEDKWMTWYYRIDEQFLWADEMWW</sequence>
<dbReference type="PROSITE" id="PS51257">
    <property type="entry name" value="PROKAR_LIPOPROTEIN"/>
    <property type="match status" value="1"/>
</dbReference>
<keyword evidence="3" id="KW-1185">Reference proteome</keyword>
<dbReference type="EMBL" id="JASJEU010000007">
    <property type="protein sequence ID" value="MDJ1650011.1"/>
    <property type="molecule type" value="Genomic_DNA"/>
</dbReference>
<comment type="caution">
    <text evidence="2">The sequence shown here is derived from an EMBL/GenBank/DDBJ whole genome shotgun (WGS) entry which is preliminary data.</text>
</comment>
<reference evidence="2 3" key="1">
    <citation type="submission" date="2023-05" db="EMBL/GenBank/DDBJ databases">
        <title>Gordonibacter KGMB12511T sp. nov., isolated from faeces of healthy Korean.</title>
        <authorList>
            <person name="Kim H.S."/>
            <person name="Kim J.-S."/>
            <person name="Suh M.K."/>
            <person name="Eom M.K."/>
            <person name="Do H.E."/>
            <person name="Lee J.-S."/>
        </authorList>
    </citation>
    <scope>NUCLEOTIDE SEQUENCE [LARGE SCALE GENOMIC DNA]</scope>
    <source>
        <strain evidence="2 3">KGMB12511</strain>
    </source>
</reference>
<evidence type="ECO:0000256" key="1">
    <source>
        <dbReference type="SAM" id="SignalP"/>
    </source>
</evidence>
<keyword evidence="1" id="KW-0732">Signal</keyword>
<protein>
    <submittedName>
        <fullName evidence="2">Uncharacterized protein</fullName>
    </submittedName>
</protein>
<evidence type="ECO:0000313" key="2">
    <source>
        <dbReference type="EMBL" id="MDJ1650011.1"/>
    </source>
</evidence>
<feature type="signal peptide" evidence="1">
    <location>
        <begin position="1"/>
        <end position="25"/>
    </location>
</feature>
<organism evidence="2 3">
    <name type="scientific">Gordonibacter faecis</name>
    <dbReference type="NCBI Taxonomy" id="3047475"/>
    <lineage>
        <taxon>Bacteria</taxon>
        <taxon>Bacillati</taxon>
        <taxon>Actinomycetota</taxon>
        <taxon>Coriobacteriia</taxon>
        <taxon>Eggerthellales</taxon>
        <taxon>Eggerthellaceae</taxon>
        <taxon>Gordonibacter</taxon>
    </lineage>
</organism>
<name>A0ABT7DN79_9ACTN</name>
<gene>
    <name evidence="2" type="ORF">QNJ86_04305</name>
</gene>
<dbReference type="RefSeq" id="WP_283831356.1">
    <property type="nucleotide sequence ID" value="NZ_JASJEU010000007.1"/>
</dbReference>
<feature type="chain" id="PRO_5045958690" evidence="1">
    <location>
        <begin position="26"/>
        <end position="270"/>
    </location>
</feature>
<accession>A0ABT7DN79</accession>